<dbReference type="Proteomes" id="UP000236290">
    <property type="component" value="Unassembled WGS sequence"/>
</dbReference>
<organism evidence="2 3">
    <name type="scientific">Trichoderma harzianum</name>
    <name type="common">Hypocrea lixii</name>
    <dbReference type="NCBI Taxonomy" id="5544"/>
    <lineage>
        <taxon>Eukaryota</taxon>
        <taxon>Fungi</taxon>
        <taxon>Dikarya</taxon>
        <taxon>Ascomycota</taxon>
        <taxon>Pezizomycotina</taxon>
        <taxon>Sordariomycetes</taxon>
        <taxon>Hypocreomycetidae</taxon>
        <taxon>Hypocreales</taxon>
        <taxon>Hypocreaceae</taxon>
        <taxon>Trichoderma</taxon>
    </lineage>
</organism>
<evidence type="ECO:0000313" key="3">
    <source>
        <dbReference type="Proteomes" id="UP000236290"/>
    </source>
</evidence>
<dbReference type="InterPro" id="IPR053206">
    <property type="entry name" value="Dimeric_xanthone_biosynth"/>
</dbReference>
<dbReference type="Gene3D" id="1.20.120.520">
    <property type="entry name" value="nmb1532 protein domain like"/>
    <property type="match status" value="1"/>
</dbReference>
<gene>
    <name evidence="2" type="ORF">THARTR1_09190</name>
</gene>
<comment type="caution">
    <text evidence="2">The sequence shown here is derived from an EMBL/GenBank/DDBJ whole genome shotgun (WGS) entry which is preliminary data.</text>
</comment>
<evidence type="ECO:0000259" key="1">
    <source>
        <dbReference type="Pfam" id="PF01814"/>
    </source>
</evidence>
<dbReference type="CDD" id="cd12108">
    <property type="entry name" value="Hr-like"/>
    <property type="match status" value="1"/>
</dbReference>
<dbReference type="PANTHER" id="PTHR38048">
    <property type="entry name" value="EXPRESSED PROTEIN"/>
    <property type="match status" value="1"/>
</dbReference>
<sequence>MAEASGKTDASAAKEELPPLTDHEFKNYNRLAERMELFHNNFRRSWNILWQACTTGRRPQGMSIKQLLNIGTEFAEHLTIHHSIEETYFFPKLAQRMPEFNPKNGDLVKQHAQIHEGLEGFEKYLNEVKSGERDFELSVLKEKMESWGGVLWAHLDDEVRSLGAENMRKFWTLQEIRRFQM</sequence>
<dbReference type="AlphaFoldDB" id="A0A2K0TXH6"/>
<name>A0A2K0TXH6_TRIHA</name>
<evidence type="ECO:0000313" key="2">
    <source>
        <dbReference type="EMBL" id="PNP50201.1"/>
    </source>
</evidence>
<dbReference type="Pfam" id="PF01814">
    <property type="entry name" value="Hemerythrin"/>
    <property type="match status" value="1"/>
</dbReference>
<accession>A0A2K0TXH6</accession>
<feature type="domain" description="Hemerythrin-like" evidence="1">
    <location>
        <begin position="33"/>
        <end position="158"/>
    </location>
</feature>
<dbReference type="InterPro" id="IPR012312">
    <property type="entry name" value="Hemerythrin-like"/>
</dbReference>
<reference evidence="2 3" key="1">
    <citation type="submission" date="2017-02" db="EMBL/GenBank/DDBJ databases">
        <title>Genomes of Trichoderma spp. with biocontrol activity.</title>
        <authorList>
            <person name="Gardiner D."/>
            <person name="Kazan K."/>
            <person name="Vos C."/>
            <person name="Harvey P."/>
        </authorList>
    </citation>
    <scope>NUCLEOTIDE SEQUENCE [LARGE SCALE GENOMIC DNA]</scope>
    <source>
        <strain evidence="2 3">Tr1</strain>
    </source>
</reference>
<proteinExistence type="predicted"/>
<dbReference type="PANTHER" id="PTHR38048:SF1">
    <property type="entry name" value="HEMERYTHRIN-LIKE DOMAIN-CONTAINING PROTEIN"/>
    <property type="match status" value="1"/>
</dbReference>
<protein>
    <recommendedName>
        <fullName evidence="1">Hemerythrin-like domain-containing protein</fullName>
    </recommendedName>
</protein>
<dbReference type="OrthoDB" id="10044044at2759"/>
<dbReference type="EMBL" id="MTYI01000165">
    <property type="protein sequence ID" value="PNP50201.1"/>
    <property type="molecule type" value="Genomic_DNA"/>
</dbReference>